<comment type="caution">
    <text evidence="13">The sequence shown here is derived from an EMBL/GenBank/DDBJ whole genome shotgun (WGS) entry which is preliminary data.</text>
</comment>
<dbReference type="PROSITE" id="PS01033">
    <property type="entry name" value="GLOBIN"/>
    <property type="match status" value="1"/>
</dbReference>
<keyword evidence="5" id="KW-0479">Metal-binding</keyword>
<proteinExistence type="inferred from homology"/>
<dbReference type="Proteomes" id="UP001183817">
    <property type="component" value="Unassembled WGS sequence"/>
</dbReference>
<dbReference type="CDD" id="cd06184">
    <property type="entry name" value="flavohem_like_fad_nad_binding"/>
    <property type="match status" value="1"/>
</dbReference>
<comment type="similarity">
    <text evidence="1">In the C-terminal section; belongs to the flavoprotein pyridine nucleotide cytochrome reductase family.</text>
</comment>
<reference evidence="13 14" key="1">
    <citation type="submission" date="2023-07" db="EMBL/GenBank/DDBJ databases">
        <title>Sequencing the genomes of 1000 actinobacteria strains.</title>
        <authorList>
            <person name="Klenk H.-P."/>
        </authorList>
    </citation>
    <scope>NUCLEOTIDE SEQUENCE [LARGE SCALE GENOMIC DNA]</scope>
    <source>
        <strain evidence="13 14">DSM 20167</strain>
    </source>
</reference>
<dbReference type="InterPro" id="IPR017938">
    <property type="entry name" value="Riboflavin_synthase-like_b-brl"/>
</dbReference>
<evidence type="ECO:0000256" key="7">
    <source>
        <dbReference type="ARBA" id="ARBA00023027"/>
    </source>
</evidence>
<evidence type="ECO:0000256" key="3">
    <source>
        <dbReference type="ARBA" id="ARBA00022617"/>
    </source>
</evidence>
<dbReference type="InterPro" id="IPR017927">
    <property type="entry name" value="FAD-bd_FR_type"/>
</dbReference>
<comment type="similarity">
    <text evidence="10">Belongs to the globin family.</text>
</comment>
<keyword evidence="7" id="KW-0520">NAD</keyword>
<evidence type="ECO:0000256" key="4">
    <source>
        <dbReference type="ARBA" id="ARBA00022621"/>
    </source>
</evidence>
<protein>
    <recommendedName>
        <fullName evidence="2">nitric oxide dioxygenase</fullName>
        <ecNumber evidence="2">1.14.12.17</ecNumber>
    </recommendedName>
</protein>
<gene>
    <name evidence="13" type="ORF">J2S64_001670</name>
</gene>
<dbReference type="CDD" id="cd14782">
    <property type="entry name" value="FHb-globin_2"/>
    <property type="match status" value="1"/>
</dbReference>
<keyword evidence="14" id="KW-1185">Reference proteome</keyword>
<evidence type="ECO:0000256" key="8">
    <source>
        <dbReference type="ARBA" id="ARBA00048649"/>
    </source>
</evidence>
<sequence>MLSEKSRPVIEATLPIIGERISHITPKFYERLFEAHPELLDGLFSRANQKNGMQQQALAGSIAAFATHLVNNPGTLPEAVLSRIAHKHTSLGIVEEQYPIVYEHLFAAIVEDLGDAVTPEVAEAWTEVYWLMADALIKIEKGLYAKQANDKIWTHWKLVSKEAAGTGSVTFRFVPADDTPVTVAKAGQFVSVRVPLLDGLRQCRQYTLSDSVTSTTERVITTKFDGGGEVSPFMHQHLSVGDVIELSNPYGDLVIDTTGAPIILATAGIGCTPSASALATLAAAGSDRQVMVLHAEATEDAWALKEQMLESVESLPNAELKLWLEDISAKAEDTEAAEGYMSLANLELPTDARLYLCGPLPFMRAVRSQAIEAGIPATNIHYEVFGPDLWLAA</sequence>
<evidence type="ECO:0000259" key="11">
    <source>
        <dbReference type="PROSITE" id="PS01033"/>
    </source>
</evidence>
<keyword evidence="6" id="KW-0408">Iron</keyword>
<dbReference type="InterPro" id="IPR001433">
    <property type="entry name" value="OxRdtase_FAD/NAD-bd"/>
</dbReference>
<keyword evidence="13" id="KW-0223">Dioxygenase</keyword>
<evidence type="ECO:0000256" key="1">
    <source>
        <dbReference type="ARBA" id="ARBA00006401"/>
    </source>
</evidence>
<organism evidence="13 14">
    <name type="scientific">Paeniglutamicibacter sulfureus</name>
    <dbReference type="NCBI Taxonomy" id="43666"/>
    <lineage>
        <taxon>Bacteria</taxon>
        <taxon>Bacillati</taxon>
        <taxon>Actinomycetota</taxon>
        <taxon>Actinomycetes</taxon>
        <taxon>Micrococcales</taxon>
        <taxon>Micrococcaceae</taxon>
        <taxon>Paeniglutamicibacter</taxon>
    </lineage>
</organism>
<dbReference type="SUPFAM" id="SSF63380">
    <property type="entry name" value="Riboflavin synthase domain-like"/>
    <property type="match status" value="1"/>
</dbReference>
<dbReference type="InterPro" id="IPR012292">
    <property type="entry name" value="Globin/Proto"/>
</dbReference>
<keyword evidence="4 10" id="KW-0561">Oxygen transport</keyword>
<accession>A0ABU2BKV1</accession>
<feature type="domain" description="Globin" evidence="11">
    <location>
        <begin position="1"/>
        <end position="141"/>
    </location>
</feature>
<evidence type="ECO:0000313" key="14">
    <source>
        <dbReference type="Proteomes" id="UP001183817"/>
    </source>
</evidence>
<evidence type="ECO:0000256" key="9">
    <source>
        <dbReference type="ARBA" id="ARBA00049433"/>
    </source>
</evidence>
<dbReference type="SUPFAM" id="SSF46458">
    <property type="entry name" value="Globin-like"/>
    <property type="match status" value="1"/>
</dbReference>
<dbReference type="PANTHER" id="PTHR43396">
    <property type="entry name" value="FLAVOHEMOPROTEIN"/>
    <property type="match status" value="1"/>
</dbReference>
<dbReference type="SUPFAM" id="SSF52343">
    <property type="entry name" value="Ferredoxin reductase-like, C-terminal NADP-linked domain"/>
    <property type="match status" value="1"/>
</dbReference>
<evidence type="ECO:0000313" key="13">
    <source>
        <dbReference type="EMBL" id="MDR7357979.1"/>
    </source>
</evidence>
<dbReference type="Gene3D" id="2.40.30.10">
    <property type="entry name" value="Translation factors"/>
    <property type="match status" value="1"/>
</dbReference>
<keyword evidence="3 10" id="KW-0349">Heme</keyword>
<dbReference type="EMBL" id="JAVDYI010000001">
    <property type="protein sequence ID" value="MDR7357979.1"/>
    <property type="molecule type" value="Genomic_DNA"/>
</dbReference>
<dbReference type="GO" id="GO:0008941">
    <property type="term" value="F:nitric oxide dioxygenase NAD(P)H activity"/>
    <property type="evidence" value="ECO:0007669"/>
    <property type="project" value="UniProtKB-EC"/>
</dbReference>
<dbReference type="Pfam" id="PF00042">
    <property type="entry name" value="Globin"/>
    <property type="match status" value="1"/>
</dbReference>
<evidence type="ECO:0000256" key="10">
    <source>
        <dbReference type="RuleBase" id="RU000356"/>
    </source>
</evidence>
<evidence type="ECO:0000256" key="6">
    <source>
        <dbReference type="ARBA" id="ARBA00023004"/>
    </source>
</evidence>
<dbReference type="InterPro" id="IPR039261">
    <property type="entry name" value="FNR_nucleotide-bd"/>
</dbReference>
<dbReference type="InterPro" id="IPR009050">
    <property type="entry name" value="Globin-like_sf"/>
</dbReference>
<evidence type="ECO:0000259" key="12">
    <source>
        <dbReference type="PROSITE" id="PS51384"/>
    </source>
</evidence>
<dbReference type="Gene3D" id="3.40.50.80">
    <property type="entry name" value="Nucleotide-binding domain of ferredoxin-NADP reductase (FNR) module"/>
    <property type="match status" value="1"/>
</dbReference>
<dbReference type="PROSITE" id="PS51384">
    <property type="entry name" value="FAD_FR"/>
    <property type="match status" value="1"/>
</dbReference>
<feature type="domain" description="FAD-binding FR-type" evidence="12">
    <location>
        <begin position="151"/>
        <end position="256"/>
    </location>
</feature>
<evidence type="ECO:0000256" key="5">
    <source>
        <dbReference type="ARBA" id="ARBA00022723"/>
    </source>
</evidence>
<comment type="catalytic activity">
    <reaction evidence="8">
        <text>2 nitric oxide + NADH + 2 O2 = 2 nitrate + NAD(+) + H(+)</text>
        <dbReference type="Rhea" id="RHEA:19469"/>
        <dbReference type="ChEBI" id="CHEBI:15378"/>
        <dbReference type="ChEBI" id="CHEBI:15379"/>
        <dbReference type="ChEBI" id="CHEBI:16480"/>
        <dbReference type="ChEBI" id="CHEBI:17632"/>
        <dbReference type="ChEBI" id="CHEBI:57540"/>
        <dbReference type="ChEBI" id="CHEBI:57945"/>
        <dbReference type="EC" id="1.14.12.17"/>
    </reaction>
</comment>
<dbReference type="PANTHER" id="PTHR43396:SF3">
    <property type="entry name" value="FLAVOHEMOPROTEIN"/>
    <property type="match status" value="1"/>
</dbReference>
<dbReference type="RefSeq" id="WP_310289627.1">
    <property type="nucleotide sequence ID" value="NZ_BAAAWO010000001.1"/>
</dbReference>
<dbReference type="Gene3D" id="1.10.490.10">
    <property type="entry name" value="Globins"/>
    <property type="match status" value="1"/>
</dbReference>
<dbReference type="EC" id="1.14.12.17" evidence="2"/>
<comment type="catalytic activity">
    <reaction evidence="9">
        <text>2 nitric oxide + NADPH + 2 O2 = 2 nitrate + NADP(+) + H(+)</text>
        <dbReference type="Rhea" id="RHEA:19465"/>
        <dbReference type="ChEBI" id="CHEBI:15378"/>
        <dbReference type="ChEBI" id="CHEBI:15379"/>
        <dbReference type="ChEBI" id="CHEBI:16480"/>
        <dbReference type="ChEBI" id="CHEBI:17632"/>
        <dbReference type="ChEBI" id="CHEBI:57783"/>
        <dbReference type="ChEBI" id="CHEBI:58349"/>
        <dbReference type="EC" id="1.14.12.17"/>
    </reaction>
</comment>
<keyword evidence="10" id="KW-0813">Transport</keyword>
<dbReference type="Pfam" id="PF00175">
    <property type="entry name" value="NAD_binding_1"/>
    <property type="match status" value="1"/>
</dbReference>
<keyword evidence="13" id="KW-0560">Oxidoreductase</keyword>
<name>A0ABU2BKV1_9MICC</name>
<evidence type="ECO:0000256" key="2">
    <source>
        <dbReference type="ARBA" id="ARBA00012229"/>
    </source>
</evidence>
<dbReference type="InterPro" id="IPR000971">
    <property type="entry name" value="Globin"/>
</dbReference>